<evidence type="ECO:0000313" key="2">
    <source>
        <dbReference type="Proteomes" id="UP000078486"/>
    </source>
</evidence>
<protein>
    <submittedName>
        <fullName evidence="1">Methanol--corrinoid methyltransferase</fullName>
    </submittedName>
</protein>
<proteinExistence type="predicted"/>
<comment type="caution">
    <text evidence="1">The sequence shown here is derived from an EMBL/GenBank/DDBJ whole genome shotgun (WGS) entry which is preliminary data.</text>
</comment>
<keyword evidence="2" id="KW-1185">Reference proteome</keyword>
<gene>
    <name evidence="1" type="ORF">AW736_24920</name>
</gene>
<evidence type="ECO:0000313" key="1">
    <source>
        <dbReference type="EMBL" id="OAM87223.1"/>
    </source>
</evidence>
<organism evidence="1 2">
    <name type="scientific">Termitidicoccus mucosus</name>
    <dbReference type="NCBI Taxonomy" id="1184151"/>
    <lineage>
        <taxon>Bacteria</taxon>
        <taxon>Pseudomonadati</taxon>
        <taxon>Verrucomicrobiota</taxon>
        <taxon>Opitutia</taxon>
        <taxon>Opitutales</taxon>
        <taxon>Opitutaceae</taxon>
        <taxon>Termitidicoccus</taxon>
    </lineage>
</organism>
<dbReference type="STRING" id="1184151.AW736_24920"/>
<sequence length="458" mass="49961">MKYRQLAISNSRDLLFGIAPKPLRTRRGLHIGGGVVYPELNFTLPAMDVTAATMPEVARHYRDIITGALKRAVELEAPGVVIEFETVPPMTSTPAYGLELANILLDAMNDTHVKHGLPSVLRMTPNDNREFARPPLMRHGEHWERMQELFEGAAKAGAELLSIESVGGKELHDEALLQCDIGQVIYAMCSLGVRDMAFLWDRLNEIARRHGAVCAGDTACGFGNTAMVLAEQRMIPRVFAAVVRAVSAVRSLVAYEHGAVGPGKDCGYENPFLKAITGYPMAMEGKTAACAHLSPLGNIAAVYADTWSNESVQNIKLLGGMAPTCYMEQLIYDCRLMNRALAEGRESALTLRRWLVESDAGLDPQAWVLRPESVIAVAQAIVDAPDYYRAGVAAARAALVELKTGHASGALKLEARETAFFDRIEAQLDDLPDNEPEFIEAQKQVVDAGKYLPAEYGV</sequence>
<dbReference type="GO" id="GO:0032259">
    <property type="term" value="P:methylation"/>
    <property type="evidence" value="ECO:0007669"/>
    <property type="project" value="UniProtKB-KW"/>
</dbReference>
<keyword evidence="1" id="KW-0808">Transferase</keyword>
<name>A0A178IB09_9BACT</name>
<dbReference type="EMBL" id="LRRQ01000179">
    <property type="protein sequence ID" value="OAM87223.1"/>
    <property type="molecule type" value="Genomic_DNA"/>
</dbReference>
<accession>A0A178IB09</accession>
<dbReference type="Pfam" id="PF12176">
    <property type="entry name" value="MtaB"/>
    <property type="match status" value="1"/>
</dbReference>
<reference evidence="1 2" key="1">
    <citation type="submission" date="2016-01" db="EMBL/GenBank/DDBJ databases">
        <title>High potential of lignocellulose degradation of a new Verrucomicrobia species.</title>
        <authorList>
            <person name="Wang Y."/>
            <person name="Shi Y."/>
            <person name="Qiu Z."/>
            <person name="Liu S."/>
            <person name="Yang H."/>
        </authorList>
    </citation>
    <scope>NUCLEOTIDE SEQUENCE [LARGE SCALE GENOMIC DNA]</scope>
    <source>
        <strain evidence="1 2">TSB47</strain>
    </source>
</reference>
<dbReference type="GO" id="GO:0008168">
    <property type="term" value="F:methyltransferase activity"/>
    <property type="evidence" value="ECO:0007669"/>
    <property type="project" value="UniProtKB-KW"/>
</dbReference>
<dbReference type="Proteomes" id="UP000078486">
    <property type="component" value="Unassembled WGS sequence"/>
</dbReference>
<dbReference type="AlphaFoldDB" id="A0A178IB09"/>
<dbReference type="InterPro" id="IPR021079">
    <property type="entry name" value="MeOH-cob_MeTrfase_bsu"/>
</dbReference>
<keyword evidence="1" id="KW-0489">Methyltransferase</keyword>